<reference evidence="2" key="3">
    <citation type="journal article" date="2019" name="Int. J. Syst. Evol. Microbiol.">
        <title>Natronolimnobius sulfurireducens sp. nov. and Halalkaliarchaeum desulfuricum gen. nov., sp. nov., the first sulfur-respiring alkaliphilic haloarchaea from hypersaline alkaline lakes.</title>
        <authorList>
            <person name="Sorokin D.Y."/>
            <person name="Yakimov M."/>
            <person name="Messina E."/>
            <person name="Merkel A.Y."/>
            <person name="Bale N.J."/>
            <person name="Sinninghe Damste J.S."/>
        </authorList>
    </citation>
    <scope>NUCLEOTIDE SEQUENCE</scope>
    <source>
        <strain evidence="2">AArc-Mg</strain>
        <strain evidence="1">AArc1</strain>
    </source>
</reference>
<dbReference type="Proteomes" id="UP000258707">
    <property type="component" value="Chromosome"/>
</dbReference>
<sequence length="231" mass="26686">MEDLRMSECLSIPYLLPSELTHRDVAELLGYCFEDLGCARSPPEEETTNQFRYTTEETDWRQVTGSSIEEATQALERAGCGSIRFWYDDLNVGLQINLDAPDRPIESSVALSIDEWYTRPWWDSEPALIYEFVLELYDYLSPLYIYGDTYLDEASLSREAVKNGQLEDLFWVNGYGPQMTERLGRDRLLNAPAWRIDECDDGGVFLWISPLPLSESRNQRYDAVTEYLDLA</sequence>
<protein>
    <submittedName>
        <fullName evidence="2">Uncharacterized protein</fullName>
    </submittedName>
</protein>
<dbReference type="Proteomes" id="UP000258613">
    <property type="component" value="Chromosome"/>
</dbReference>
<name>A0A346PUT8_9EURY</name>
<dbReference type="EMBL" id="CP027033">
    <property type="protein sequence ID" value="AXR83283.1"/>
    <property type="molecule type" value="Genomic_DNA"/>
</dbReference>
<dbReference type="AlphaFoldDB" id="A0A346PUT8"/>
<keyword evidence="3" id="KW-1185">Reference proteome</keyword>
<evidence type="ECO:0000313" key="1">
    <source>
        <dbReference type="EMBL" id="AXR79510.1"/>
    </source>
</evidence>
<dbReference type="EMBL" id="CP024047">
    <property type="protein sequence ID" value="AXR79510.1"/>
    <property type="molecule type" value="Genomic_DNA"/>
</dbReference>
<accession>A0A346PJ15</accession>
<evidence type="ECO:0000313" key="3">
    <source>
        <dbReference type="Proteomes" id="UP000258613"/>
    </source>
</evidence>
<gene>
    <name evidence="1" type="ORF">AArc1_3205</name>
    <name evidence="2" type="ORF">AArcMg_3299</name>
</gene>
<dbReference type="KEGG" id="nag:AArcMg_3299"/>
<evidence type="ECO:0000313" key="2">
    <source>
        <dbReference type="EMBL" id="AXR83283.1"/>
    </source>
</evidence>
<dbReference type="KEGG" id="nan:AArc1_3205"/>
<reference evidence="3" key="2">
    <citation type="submission" date="2018-02" db="EMBL/GenBank/DDBJ databases">
        <title>Phenotypic and genomic properties of facultatively anaerobic sulfur-reducing natronoarchaea from hypersaline soda lakes.</title>
        <authorList>
            <person name="Sorokin D.Y."/>
            <person name="Kublanov I.V."/>
            <person name="Roman P."/>
            <person name="Sinninghe Damste J.S."/>
            <person name="Golyshin P.N."/>
            <person name="Rojo D."/>
            <person name="Ciordia S."/>
            <person name="Mena M.D.C."/>
            <person name="Ferrer M."/>
            <person name="Messina E."/>
            <person name="Smedile F."/>
            <person name="La Spada G."/>
            <person name="La Cono V."/>
            <person name="Yakimov M.M."/>
        </authorList>
    </citation>
    <scope>NUCLEOTIDE SEQUENCE [LARGE SCALE GENOMIC DNA]</scope>
    <source>
        <strain evidence="3">AArc-Mg</strain>
    </source>
</reference>
<proteinExistence type="predicted"/>
<organism evidence="2 3">
    <name type="scientific">Natrarchaeobaculum sulfurireducens</name>
    <dbReference type="NCBI Taxonomy" id="2044521"/>
    <lineage>
        <taxon>Archaea</taxon>
        <taxon>Methanobacteriati</taxon>
        <taxon>Methanobacteriota</taxon>
        <taxon>Stenosarchaea group</taxon>
        <taxon>Halobacteria</taxon>
        <taxon>Halobacteriales</taxon>
        <taxon>Natrialbaceae</taxon>
        <taxon>Natrarchaeobaculum</taxon>
    </lineage>
</organism>
<accession>A0A346PUT8</accession>
<reference evidence="4" key="1">
    <citation type="submission" date="2017-10" db="EMBL/GenBank/DDBJ databases">
        <title>Phenotypic and genomic properties of facultatively anaerobic sulfur-reducing natronoarchaea from hypersaline soda lakes.</title>
        <authorList>
            <person name="Sorokin D.Y."/>
            <person name="Kublanov I.V."/>
            <person name="Roman P."/>
            <person name="Sinninghe Damste J.S."/>
            <person name="Golyshin P.N."/>
            <person name="Rojo D."/>
            <person name="Ciordia S."/>
            <person name="Mena Md.C."/>
            <person name="Ferrer M."/>
            <person name="Messina E."/>
            <person name="Smedile F."/>
            <person name="La Spada G."/>
            <person name="La Cono V."/>
            <person name="Yakimov M.M."/>
        </authorList>
    </citation>
    <scope>NUCLEOTIDE SEQUENCE [LARGE SCALE GENOMIC DNA]</scope>
    <source>
        <strain evidence="4">AArc1</strain>
    </source>
</reference>
<evidence type="ECO:0000313" key="4">
    <source>
        <dbReference type="Proteomes" id="UP000258707"/>
    </source>
</evidence>